<keyword evidence="4" id="KW-1185">Reference proteome</keyword>
<organism evidence="3 4">
    <name type="scientific">Antrodiella citrinella</name>
    <dbReference type="NCBI Taxonomy" id="2447956"/>
    <lineage>
        <taxon>Eukaryota</taxon>
        <taxon>Fungi</taxon>
        <taxon>Dikarya</taxon>
        <taxon>Basidiomycota</taxon>
        <taxon>Agaricomycotina</taxon>
        <taxon>Agaricomycetes</taxon>
        <taxon>Polyporales</taxon>
        <taxon>Steccherinaceae</taxon>
        <taxon>Antrodiella</taxon>
    </lineage>
</organism>
<dbReference type="SUPFAM" id="SSF56112">
    <property type="entry name" value="Protein kinase-like (PK-like)"/>
    <property type="match status" value="1"/>
</dbReference>
<dbReference type="GO" id="GO:0004674">
    <property type="term" value="F:protein serine/threonine kinase activity"/>
    <property type="evidence" value="ECO:0007669"/>
    <property type="project" value="TreeGrafter"/>
</dbReference>
<proteinExistence type="predicted"/>
<accession>A0A4S4N9G0</accession>
<dbReference type="InterPro" id="IPR001245">
    <property type="entry name" value="Ser-Thr/Tyr_kinase_cat_dom"/>
</dbReference>
<sequence>MLFISVTECSKGSIGGGGFADIYKGIFNEQRVALKRLRVFMMTEESRRPEMMKAFYHECLLWRNLSHKHILPILGIDNQLFNGSLCMVMPWMEHGNIRTVIDVMRNQGSKSPADLQLQVYHWMAEIVSGLAYLHEEGIAHGDVNILIDDSYHVHLADFGLAVFADGASNNYGSMRGGALRWLSPELIDPEELGLESSRPTYASDIYSFACLYTSQSPFFGMPDGTVLVRVLAGKRPKRPTFHGGVEMTDALWDILNRCWAQSASDRPLASEIVTLIDALDEY</sequence>
<dbReference type="PROSITE" id="PS00107">
    <property type="entry name" value="PROTEIN_KINASE_ATP"/>
    <property type="match status" value="1"/>
</dbReference>
<comment type="caution">
    <text evidence="3">The sequence shown here is derived from an EMBL/GenBank/DDBJ whole genome shotgun (WGS) entry which is preliminary data.</text>
</comment>
<dbReference type="InterPro" id="IPR000719">
    <property type="entry name" value="Prot_kinase_dom"/>
</dbReference>
<protein>
    <recommendedName>
        <fullName evidence="2">Protein kinase domain-containing protein</fullName>
    </recommendedName>
</protein>
<evidence type="ECO:0000259" key="2">
    <source>
        <dbReference type="PROSITE" id="PS50011"/>
    </source>
</evidence>
<dbReference type="Gene3D" id="1.10.510.10">
    <property type="entry name" value="Transferase(Phosphotransferase) domain 1"/>
    <property type="match status" value="1"/>
</dbReference>
<dbReference type="PANTHER" id="PTHR44329">
    <property type="entry name" value="SERINE/THREONINE-PROTEIN KINASE TNNI3K-RELATED"/>
    <property type="match status" value="1"/>
</dbReference>
<dbReference type="Proteomes" id="UP000308730">
    <property type="component" value="Unassembled WGS sequence"/>
</dbReference>
<feature type="binding site" evidence="1">
    <location>
        <position position="35"/>
    </location>
    <ligand>
        <name>ATP</name>
        <dbReference type="ChEBI" id="CHEBI:30616"/>
    </ligand>
</feature>
<name>A0A4S4N9G0_9APHY</name>
<keyword evidence="1" id="KW-0547">Nucleotide-binding</keyword>
<dbReference type="AlphaFoldDB" id="A0A4S4N9G0"/>
<evidence type="ECO:0000313" key="3">
    <source>
        <dbReference type="EMBL" id="THH32590.1"/>
    </source>
</evidence>
<keyword evidence="1" id="KW-0067">ATP-binding</keyword>
<dbReference type="PROSITE" id="PS50011">
    <property type="entry name" value="PROTEIN_KINASE_DOM"/>
    <property type="match status" value="1"/>
</dbReference>
<reference evidence="3 4" key="1">
    <citation type="submission" date="2019-02" db="EMBL/GenBank/DDBJ databases">
        <title>Genome sequencing of the rare red list fungi Antrodiella citrinella (Flaviporus citrinellus).</title>
        <authorList>
            <person name="Buettner E."/>
            <person name="Kellner H."/>
        </authorList>
    </citation>
    <scope>NUCLEOTIDE SEQUENCE [LARGE SCALE GENOMIC DNA]</scope>
    <source>
        <strain evidence="3 4">DSM 108506</strain>
    </source>
</reference>
<dbReference type="InterPro" id="IPR051681">
    <property type="entry name" value="Ser/Thr_Kinases-Pseudokinases"/>
</dbReference>
<dbReference type="EMBL" id="SGPM01000018">
    <property type="protein sequence ID" value="THH32590.1"/>
    <property type="molecule type" value="Genomic_DNA"/>
</dbReference>
<feature type="domain" description="Protein kinase" evidence="2">
    <location>
        <begin position="8"/>
        <end position="282"/>
    </location>
</feature>
<evidence type="ECO:0000313" key="4">
    <source>
        <dbReference type="Proteomes" id="UP000308730"/>
    </source>
</evidence>
<dbReference type="Pfam" id="PF07714">
    <property type="entry name" value="PK_Tyr_Ser-Thr"/>
    <property type="match status" value="1"/>
</dbReference>
<evidence type="ECO:0000256" key="1">
    <source>
        <dbReference type="PROSITE-ProRule" id="PRU10141"/>
    </source>
</evidence>
<dbReference type="InterPro" id="IPR011009">
    <property type="entry name" value="Kinase-like_dom_sf"/>
</dbReference>
<dbReference type="InterPro" id="IPR017441">
    <property type="entry name" value="Protein_kinase_ATP_BS"/>
</dbReference>
<dbReference type="GO" id="GO:0005524">
    <property type="term" value="F:ATP binding"/>
    <property type="evidence" value="ECO:0007669"/>
    <property type="project" value="UniProtKB-UniRule"/>
</dbReference>
<dbReference type="PIRSF" id="PIRSF000654">
    <property type="entry name" value="Integrin-linked_kinase"/>
    <property type="match status" value="1"/>
</dbReference>
<gene>
    <name evidence="3" type="ORF">EUX98_g1593</name>
</gene>
<dbReference type="OrthoDB" id="2804215at2759"/>